<dbReference type="Gene3D" id="3.55.50.10">
    <property type="entry name" value="Baseplate protein-like domains"/>
    <property type="match status" value="1"/>
</dbReference>
<dbReference type="SUPFAM" id="SSF69255">
    <property type="entry name" value="gp5 N-terminal domain-like"/>
    <property type="match status" value="1"/>
</dbReference>
<feature type="compositionally biased region" description="Low complexity" evidence="2">
    <location>
        <begin position="609"/>
        <end position="621"/>
    </location>
</feature>
<evidence type="ECO:0000256" key="2">
    <source>
        <dbReference type="SAM" id="MobiDB-lite"/>
    </source>
</evidence>
<reference evidence="5 6" key="1">
    <citation type="submission" date="2018-05" db="EMBL/GenBank/DDBJ databases">
        <title>Genomic Encyclopedia of Type Strains, Phase IV (KMG-V): Genome sequencing to study the core and pangenomes of soil and plant-associated prokaryotes.</title>
        <authorList>
            <person name="Whitman W."/>
        </authorList>
    </citation>
    <scope>NUCLEOTIDE SEQUENCE [LARGE SCALE GENOMIC DNA]</scope>
    <source>
        <strain evidence="5 6">SIr-6563</strain>
    </source>
</reference>
<evidence type="ECO:0000259" key="4">
    <source>
        <dbReference type="Pfam" id="PF22178"/>
    </source>
</evidence>
<protein>
    <submittedName>
        <fullName evidence="5">Type VI secretion system secreted protein VgrG</fullName>
    </submittedName>
</protein>
<dbReference type="NCBIfam" id="TIGR01646">
    <property type="entry name" value="vgr_GE"/>
    <property type="match status" value="1"/>
</dbReference>
<dbReference type="Pfam" id="PF04717">
    <property type="entry name" value="Phage_base_V"/>
    <property type="match status" value="1"/>
</dbReference>
<sequence>MPRQSDLRFTFEVINGPRFDVVEFEHEEALSECFTLSVDLFSTDPAVEFGSVLDRPALLTIWRRDMPIRYVHGIVHAFVQGDTGFRRTRYSATIVPELKRAGLYSDWRIHQKANIPQLLESRIKELGITDYEQRMYGEHLTREYCVQPGETTLYFLNRVAAEEGIYLAYSHSAQGHRLIMGDHLIIHGAIAGPVIYNATPGGDQTEPCIRSVTYAEQIRSSRFVQRDYFFRNPRYSQEHRSDGADLQHQGRDYEKFGYPGRYKYDAAGKPMTQTRQLAERRDAQLTTIEGDDARLTPGVAFTLEGHPHEKWNRNWRPVRMVHRGTQHVSLEEESAGSEQGTTYSYTAEIIPDDVEWKAPLLPKPVIDGPQVATVTGPPGEEIYCDEWGRVKVQFPWDRLGNNDEYSSCWIRVAQNWAGTAWGHMAIPRIGQEVIVTYVDGDCDQPLIIGRTYRATNLPPYELPRHKTRMTIKSQTHKGDGYNELRFEDEKNQEEIYVHAQKDQNVHVSRRAISGAHSTACGASKRRVLSVAGHLPSPKRIAKSSPSPARSTRLLFVSSRNSTNGCASRNDFKRGINQPIANVPTTPTVSTSCRRPPSNCLSTVSMRPNASLSTGSSARASSVMPSPRGRRRNSGTPSHSSSMRTCWLTAACVTLSSRPARVKLRWRADASKARSACSGKLGRIVSTYKFGLWLNQIIVACRTAGNAPQSSAQCV</sequence>
<organism evidence="5 6">
    <name type="scientific">Paraburkholderia tropica</name>
    <dbReference type="NCBI Taxonomy" id="92647"/>
    <lineage>
        <taxon>Bacteria</taxon>
        <taxon>Pseudomonadati</taxon>
        <taxon>Pseudomonadota</taxon>
        <taxon>Betaproteobacteria</taxon>
        <taxon>Burkholderiales</taxon>
        <taxon>Burkholderiaceae</taxon>
        <taxon>Paraburkholderia</taxon>
    </lineage>
</organism>
<dbReference type="InterPro" id="IPR006533">
    <property type="entry name" value="T6SS_Vgr_RhsGE"/>
</dbReference>
<dbReference type="Proteomes" id="UP000247515">
    <property type="component" value="Unassembled WGS sequence"/>
</dbReference>
<feature type="domain" description="Gp5/Type VI secretion system Vgr protein OB-fold" evidence="3">
    <location>
        <begin position="385"/>
        <end position="452"/>
    </location>
</feature>
<dbReference type="Gene3D" id="4.10.220.110">
    <property type="match status" value="1"/>
</dbReference>
<evidence type="ECO:0000256" key="1">
    <source>
        <dbReference type="ARBA" id="ARBA00005558"/>
    </source>
</evidence>
<dbReference type="InterPro" id="IPR006531">
    <property type="entry name" value="Gp5/Vgr_OB"/>
</dbReference>
<comment type="similarity">
    <text evidence="1">Belongs to the VgrG protein family.</text>
</comment>
<gene>
    <name evidence="5" type="ORF">C7400_11829</name>
</gene>
<evidence type="ECO:0000313" key="5">
    <source>
        <dbReference type="EMBL" id="PXX11708.1"/>
    </source>
</evidence>
<dbReference type="EMBL" id="QJJV01000018">
    <property type="protein sequence ID" value="PXX11708.1"/>
    <property type="molecule type" value="Genomic_DNA"/>
</dbReference>
<evidence type="ECO:0000313" key="6">
    <source>
        <dbReference type="Proteomes" id="UP000247515"/>
    </source>
</evidence>
<name>A0ABX5MI83_9BURK</name>
<proteinExistence type="inferred from homology"/>
<dbReference type="InterPro" id="IPR037026">
    <property type="entry name" value="Vgr_OB-fold_dom_sf"/>
</dbReference>
<feature type="domain" description="Gp5/Type VI secretion system Vgr C-terminal trimerisation" evidence="4">
    <location>
        <begin position="469"/>
        <end position="509"/>
    </location>
</feature>
<dbReference type="Pfam" id="PF22178">
    <property type="entry name" value="Gp5_trimer_C"/>
    <property type="match status" value="1"/>
</dbReference>
<comment type="caution">
    <text evidence="5">The sequence shown here is derived from an EMBL/GenBank/DDBJ whole genome shotgun (WGS) entry which is preliminary data.</text>
</comment>
<dbReference type="NCBIfam" id="TIGR03361">
    <property type="entry name" value="VI_Rhs_Vgr"/>
    <property type="match status" value="1"/>
</dbReference>
<dbReference type="Gene3D" id="2.30.110.50">
    <property type="match status" value="1"/>
</dbReference>
<accession>A0ABX5MI83</accession>
<keyword evidence="6" id="KW-1185">Reference proteome</keyword>
<evidence type="ECO:0000259" key="3">
    <source>
        <dbReference type="Pfam" id="PF04717"/>
    </source>
</evidence>
<feature type="compositionally biased region" description="Polar residues" evidence="2">
    <location>
        <begin position="578"/>
        <end position="607"/>
    </location>
</feature>
<dbReference type="Gene3D" id="2.40.50.230">
    <property type="entry name" value="Gp5 N-terminal domain"/>
    <property type="match status" value="1"/>
</dbReference>
<dbReference type="InterPro" id="IPR054030">
    <property type="entry name" value="Gp5_Vgr_C"/>
</dbReference>
<dbReference type="Pfam" id="PF05954">
    <property type="entry name" value="Phage_GPD"/>
    <property type="match status" value="1"/>
</dbReference>
<dbReference type="SUPFAM" id="SSF69279">
    <property type="entry name" value="Phage tail proteins"/>
    <property type="match status" value="2"/>
</dbReference>
<feature type="region of interest" description="Disordered" evidence="2">
    <location>
        <begin position="560"/>
        <end position="641"/>
    </location>
</feature>
<dbReference type="InterPro" id="IPR017847">
    <property type="entry name" value="T6SS_RhsGE_Vgr_subset"/>
</dbReference>
<dbReference type="SUPFAM" id="SSF69349">
    <property type="entry name" value="Phage fibre proteins"/>
    <property type="match status" value="1"/>
</dbReference>